<evidence type="ECO:0000256" key="2">
    <source>
        <dbReference type="SAM" id="MobiDB-lite"/>
    </source>
</evidence>
<comment type="caution">
    <text evidence="3">The sequence shown here is derived from an EMBL/GenBank/DDBJ whole genome shotgun (WGS) entry which is preliminary data.</text>
</comment>
<name>A0ABW7UND8_9ACTN</name>
<evidence type="ECO:0000313" key="3">
    <source>
        <dbReference type="EMBL" id="MFI1964159.1"/>
    </source>
</evidence>
<dbReference type="RefSeq" id="WP_055470370.1">
    <property type="nucleotide sequence ID" value="NZ_JBIRWE010000003.1"/>
</dbReference>
<proteinExistence type="inferred from homology"/>
<reference evidence="3 4" key="1">
    <citation type="submission" date="2024-10" db="EMBL/GenBank/DDBJ databases">
        <title>The Natural Products Discovery Center: Release of the First 8490 Sequenced Strains for Exploring Actinobacteria Biosynthetic Diversity.</title>
        <authorList>
            <person name="Kalkreuter E."/>
            <person name="Kautsar S.A."/>
            <person name="Yang D."/>
            <person name="Bader C.D."/>
            <person name="Teijaro C.N."/>
            <person name="Fluegel L."/>
            <person name="Davis C.M."/>
            <person name="Simpson J.R."/>
            <person name="Lauterbach L."/>
            <person name="Steele A.D."/>
            <person name="Gui C."/>
            <person name="Meng S."/>
            <person name="Li G."/>
            <person name="Viehrig K."/>
            <person name="Ye F."/>
            <person name="Su P."/>
            <person name="Kiefer A.F."/>
            <person name="Nichols A."/>
            <person name="Cepeda A.J."/>
            <person name="Yan W."/>
            <person name="Fan B."/>
            <person name="Jiang Y."/>
            <person name="Adhikari A."/>
            <person name="Zheng C.-J."/>
            <person name="Schuster L."/>
            <person name="Cowan T.M."/>
            <person name="Smanski M.J."/>
            <person name="Chevrette M.G."/>
            <person name="De Carvalho L.P.S."/>
            <person name="Shen B."/>
        </authorList>
    </citation>
    <scope>NUCLEOTIDE SEQUENCE [LARGE SCALE GENOMIC DNA]</scope>
    <source>
        <strain evidence="3 4">NPDC020327</strain>
    </source>
</reference>
<dbReference type="PANTHER" id="PTHR46696">
    <property type="entry name" value="P450, PUTATIVE (EUROFUNG)-RELATED"/>
    <property type="match status" value="1"/>
</dbReference>
<feature type="region of interest" description="Disordered" evidence="2">
    <location>
        <begin position="419"/>
        <end position="470"/>
    </location>
</feature>
<dbReference type="InterPro" id="IPR017972">
    <property type="entry name" value="Cyt_P450_CS"/>
</dbReference>
<dbReference type="PROSITE" id="PS00086">
    <property type="entry name" value="CYTOCHROME_P450"/>
    <property type="match status" value="1"/>
</dbReference>
<dbReference type="CDD" id="cd20623">
    <property type="entry name" value="CYP_unk"/>
    <property type="match status" value="1"/>
</dbReference>
<gene>
    <name evidence="3" type="ORF">ACH429_08480</name>
</gene>
<keyword evidence="4" id="KW-1185">Reference proteome</keyword>
<accession>A0ABW7UND8</accession>
<dbReference type="PRINTS" id="PR00359">
    <property type="entry name" value="BP450"/>
</dbReference>
<evidence type="ECO:0000313" key="4">
    <source>
        <dbReference type="Proteomes" id="UP001611548"/>
    </source>
</evidence>
<dbReference type="InterPro" id="IPR036396">
    <property type="entry name" value="Cyt_P450_sf"/>
</dbReference>
<dbReference type="Proteomes" id="UP001611548">
    <property type="component" value="Unassembled WGS sequence"/>
</dbReference>
<dbReference type="InterPro" id="IPR002397">
    <property type="entry name" value="Cyt_P450_B"/>
</dbReference>
<sequence>MNTSPDRGVTGTPVSPPPGCPAHGLIPELRRLDGPEAEADPMALYESLRKEHGTVAPVMFHGDVRAWLVLGHRENLEVMRNPFRYSRDSRMWRDQVPQDHPLAPITQWQPLCNFADGDDHRRLRGAVTDSIARFNHRGIRGHVNRYANQLIDRFAASGRADLVADFAVPLPMLVMVRLVGLPEEYGPRLVDATRDMLKGTETAVASNAFITDTLQRLVERKRADPGHDFASWLLEHKAALSDEEVREHLRLVLIAAFETTANLIANTLSMNLTDQAFQADIAGGQMTLPDALEQVLWDKPSFELMVGRWATGDTRLGGQDIKAGDMLVLGLAAGNVDPEIRPDLSDPVYGNRSHLAFGGGDHECPGQEVGRAIAEVGIDALLHRLQDVKLAIRPGDLAWRKSSLLSSYLVALPVEFSPHRPRQSEPVRAGDLSESEPRTVPVSGKSSAAERGAPERVTPQSPALAPVGPRPSWWRRLVQRLRGQ</sequence>
<feature type="region of interest" description="Disordered" evidence="2">
    <location>
        <begin position="1"/>
        <end position="23"/>
    </location>
</feature>
<organism evidence="3 4">
    <name type="scientific">Streptomyces pathocidini</name>
    <dbReference type="NCBI Taxonomy" id="1650571"/>
    <lineage>
        <taxon>Bacteria</taxon>
        <taxon>Bacillati</taxon>
        <taxon>Actinomycetota</taxon>
        <taxon>Actinomycetes</taxon>
        <taxon>Kitasatosporales</taxon>
        <taxon>Streptomycetaceae</taxon>
        <taxon>Streptomyces</taxon>
    </lineage>
</organism>
<dbReference type="EMBL" id="JBIRWE010000003">
    <property type="protein sequence ID" value="MFI1964159.1"/>
    <property type="molecule type" value="Genomic_DNA"/>
</dbReference>
<evidence type="ECO:0000256" key="1">
    <source>
        <dbReference type="ARBA" id="ARBA00010617"/>
    </source>
</evidence>
<dbReference type="SUPFAM" id="SSF48264">
    <property type="entry name" value="Cytochrome P450"/>
    <property type="match status" value="1"/>
</dbReference>
<dbReference type="PANTHER" id="PTHR46696:SF1">
    <property type="entry name" value="CYTOCHROME P450 YJIB-RELATED"/>
    <property type="match status" value="1"/>
</dbReference>
<dbReference type="Gene3D" id="1.10.630.10">
    <property type="entry name" value="Cytochrome P450"/>
    <property type="match status" value="1"/>
</dbReference>
<comment type="similarity">
    <text evidence="1">Belongs to the cytochrome P450 family.</text>
</comment>
<protein>
    <submittedName>
        <fullName evidence="3">Cytochrome P450</fullName>
    </submittedName>
</protein>